<comment type="caution">
    <text evidence="2">The sequence shown here is derived from an EMBL/GenBank/DDBJ whole genome shotgun (WGS) entry which is preliminary data.</text>
</comment>
<dbReference type="PANTHER" id="PTHR24543:SF325">
    <property type="entry name" value="F5_8 TYPE C DOMAIN-CONTAINING PROTEIN"/>
    <property type="match status" value="1"/>
</dbReference>
<feature type="domain" description="F5/8 type C" evidence="1">
    <location>
        <begin position="1"/>
        <end position="116"/>
    </location>
</feature>
<proteinExistence type="predicted"/>
<sequence length="121" mass="13747">MINQTKSRAAAGAWAAGSNDPDQWIGVCLGSPKKVVKVALQGRSENNQRVTQFRVKYSQDGLAWHFADDETFFEGAKDANTVVTHYFKKPFVARSVRINPTAWNEHISLRFEVYFEESCNY</sequence>
<dbReference type="InterPro" id="IPR000421">
    <property type="entry name" value="FA58C"/>
</dbReference>
<dbReference type="PROSITE" id="PS50022">
    <property type="entry name" value="FA58C_3"/>
    <property type="match status" value="1"/>
</dbReference>
<reference evidence="2" key="1">
    <citation type="submission" date="2019-06" db="EMBL/GenBank/DDBJ databases">
        <authorList>
            <person name="Zheng W."/>
        </authorList>
    </citation>
    <scope>NUCLEOTIDE SEQUENCE</scope>
    <source>
        <strain evidence="2">QDHG01</strain>
    </source>
</reference>
<name>A0A8J8NII4_HALGN</name>
<dbReference type="InterPro" id="IPR008979">
    <property type="entry name" value="Galactose-bd-like_sf"/>
</dbReference>
<protein>
    <recommendedName>
        <fullName evidence="1">F5/8 type C domain-containing protein</fullName>
    </recommendedName>
</protein>
<keyword evidence="3" id="KW-1185">Reference proteome</keyword>
<dbReference type="SUPFAM" id="SSF49785">
    <property type="entry name" value="Galactose-binding domain-like"/>
    <property type="match status" value="1"/>
</dbReference>
<organism evidence="2 3">
    <name type="scientific">Halteria grandinella</name>
    <dbReference type="NCBI Taxonomy" id="5974"/>
    <lineage>
        <taxon>Eukaryota</taxon>
        <taxon>Sar</taxon>
        <taxon>Alveolata</taxon>
        <taxon>Ciliophora</taxon>
        <taxon>Intramacronucleata</taxon>
        <taxon>Spirotrichea</taxon>
        <taxon>Stichotrichia</taxon>
        <taxon>Sporadotrichida</taxon>
        <taxon>Halteriidae</taxon>
        <taxon>Halteria</taxon>
    </lineage>
</organism>
<dbReference type="Gene3D" id="2.60.120.260">
    <property type="entry name" value="Galactose-binding domain-like"/>
    <property type="match status" value="1"/>
</dbReference>
<dbReference type="EMBL" id="RRYP01015735">
    <property type="protein sequence ID" value="TNV75373.1"/>
    <property type="molecule type" value="Genomic_DNA"/>
</dbReference>
<accession>A0A8J8NII4</accession>
<evidence type="ECO:0000313" key="2">
    <source>
        <dbReference type="EMBL" id="TNV75373.1"/>
    </source>
</evidence>
<dbReference type="OrthoDB" id="5985199at2759"/>
<evidence type="ECO:0000313" key="3">
    <source>
        <dbReference type="Proteomes" id="UP000785679"/>
    </source>
</evidence>
<evidence type="ECO:0000259" key="1">
    <source>
        <dbReference type="PROSITE" id="PS50022"/>
    </source>
</evidence>
<dbReference type="FunFam" id="2.60.120.260:FF:000016">
    <property type="entry name" value="Contactin-associated protein-like 4 isoform 1"/>
    <property type="match status" value="1"/>
</dbReference>
<gene>
    <name evidence="2" type="ORF">FGO68_gene11368</name>
</gene>
<dbReference type="AlphaFoldDB" id="A0A8J8NII4"/>
<dbReference type="CDD" id="cd00057">
    <property type="entry name" value="FA58C"/>
    <property type="match status" value="1"/>
</dbReference>
<dbReference type="Pfam" id="PF00754">
    <property type="entry name" value="F5_F8_type_C"/>
    <property type="match status" value="1"/>
</dbReference>
<dbReference type="Proteomes" id="UP000785679">
    <property type="component" value="Unassembled WGS sequence"/>
</dbReference>
<dbReference type="PANTHER" id="PTHR24543">
    <property type="entry name" value="MULTICOPPER OXIDASE-RELATED"/>
    <property type="match status" value="1"/>
</dbReference>